<evidence type="ECO:0000256" key="5">
    <source>
        <dbReference type="SAM" id="MobiDB-lite"/>
    </source>
</evidence>
<evidence type="ECO:0000256" key="3">
    <source>
        <dbReference type="ARBA" id="ARBA00022833"/>
    </source>
</evidence>
<dbReference type="Pfam" id="PF01258">
    <property type="entry name" value="zf-dskA_traR"/>
    <property type="match status" value="1"/>
</dbReference>
<dbReference type="AlphaFoldDB" id="A0A1G6E3S4"/>
<evidence type="ECO:0000259" key="6">
    <source>
        <dbReference type="PROSITE" id="PS50914"/>
    </source>
</evidence>
<dbReference type="EMBL" id="FMXO01000015">
    <property type="protein sequence ID" value="SDB52099.1"/>
    <property type="molecule type" value="Genomic_DNA"/>
</dbReference>
<feature type="compositionally biased region" description="Basic and acidic residues" evidence="5">
    <location>
        <begin position="42"/>
        <end position="52"/>
    </location>
</feature>
<evidence type="ECO:0000256" key="4">
    <source>
        <dbReference type="PROSITE-ProRule" id="PRU00510"/>
    </source>
</evidence>
<accession>A0A1G6E3S4</accession>
<dbReference type="Gene3D" id="1.20.120.910">
    <property type="entry name" value="DksA, coiled-coil domain"/>
    <property type="match status" value="1"/>
</dbReference>
<dbReference type="PROSITE" id="PS50914">
    <property type="entry name" value="BON"/>
    <property type="match status" value="1"/>
</dbReference>
<dbReference type="PANTHER" id="PTHR33823">
    <property type="entry name" value="RNA POLYMERASE-BINDING TRANSCRIPTION FACTOR DKSA-RELATED"/>
    <property type="match status" value="1"/>
</dbReference>
<keyword evidence="3" id="KW-0862">Zinc</keyword>
<dbReference type="SUPFAM" id="SSF57716">
    <property type="entry name" value="Glucocorticoid receptor-like (DNA-binding domain)"/>
    <property type="match status" value="1"/>
</dbReference>
<dbReference type="GO" id="GO:0008270">
    <property type="term" value="F:zinc ion binding"/>
    <property type="evidence" value="ECO:0007669"/>
    <property type="project" value="UniProtKB-KW"/>
</dbReference>
<dbReference type="PANTHER" id="PTHR33823:SF4">
    <property type="entry name" value="GENERAL STRESS PROTEIN 16O"/>
    <property type="match status" value="1"/>
</dbReference>
<evidence type="ECO:0000313" key="7">
    <source>
        <dbReference type="EMBL" id="SDB52099.1"/>
    </source>
</evidence>
<evidence type="ECO:0000313" key="8">
    <source>
        <dbReference type="Proteomes" id="UP000198771"/>
    </source>
</evidence>
<dbReference type="OrthoDB" id="9803742at2"/>
<dbReference type="STRING" id="617002.SAMN05660653_02594"/>
<dbReference type="InterPro" id="IPR007055">
    <property type="entry name" value="BON_dom"/>
</dbReference>
<keyword evidence="8" id="KW-1185">Reference proteome</keyword>
<feature type="region of interest" description="Disordered" evidence="5">
    <location>
        <begin position="13"/>
        <end position="52"/>
    </location>
</feature>
<feature type="domain" description="BON" evidence="6">
    <location>
        <begin position="141"/>
        <end position="209"/>
    </location>
</feature>
<gene>
    <name evidence="7" type="ORF">SAMN05660653_02594</name>
</gene>
<protein>
    <submittedName>
        <fullName evidence="7">Transcriptional regulator, TraR/DksA family</fullName>
    </submittedName>
</protein>
<keyword evidence="2" id="KW-0863">Zinc-finger</keyword>
<reference evidence="7 8" key="1">
    <citation type="submission" date="2016-10" db="EMBL/GenBank/DDBJ databases">
        <authorList>
            <person name="de Groot N.N."/>
        </authorList>
    </citation>
    <scope>NUCLEOTIDE SEQUENCE [LARGE SCALE GENOMIC DNA]</scope>
    <source>
        <strain evidence="7 8">ASO4-2</strain>
    </source>
</reference>
<name>A0A1G6E3S4_9BACT</name>
<dbReference type="PROSITE" id="PS51128">
    <property type="entry name" value="ZF_DKSA_2"/>
    <property type="match status" value="1"/>
</dbReference>
<keyword evidence="1" id="KW-0479">Metal-binding</keyword>
<feature type="compositionally biased region" description="Basic and acidic residues" evidence="5">
    <location>
        <begin position="13"/>
        <end position="32"/>
    </location>
</feature>
<feature type="region of interest" description="Disordered" evidence="5">
    <location>
        <begin position="212"/>
        <end position="255"/>
    </location>
</feature>
<sequence>MIRKEITEKAHQLLQTRREELREMRRENEESNLRLSEPQVEFEERAQQEKMQQELESLDRRNRDELDAVNMALQRIGAGTYGLCLECGEEISEKRLLAIPWTATCIECAGGGKEEIEPPVVRLDDQEESAQPMNETYAGLVDEELCDAIMEHLHYDGRVELEDLRVHCEGERIELHGALPSQESSDLLHEIIEDTFGVHDIVDNLRIDPEAWERPDRTPGVDIPQRSDEETVIEGEPGESNYFVSIKDGEPVDPD</sequence>
<organism evidence="7 8">
    <name type="scientific">Desulfonatronum thiosulfatophilum</name>
    <dbReference type="NCBI Taxonomy" id="617002"/>
    <lineage>
        <taxon>Bacteria</taxon>
        <taxon>Pseudomonadati</taxon>
        <taxon>Thermodesulfobacteriota</taxon>
        <taxon>Desulfovibrionia</taxon>
        <taxon>Desulfovibrionales</taxon>
        <taxon>Desulfonatronaceae</taxon>
        <taxon>Desulfonatronum</taxon>
    </lineage>
</organism>
<dbReference type="Proteomes" id="UP000198771">
    <property type="component" value="Unassembled WGS sequence"/>
</dbReference>
<evidence type="ECO:0000256" key="2">
    <source>
        <dbReference type="ARBA" id="ARBA00022771"/>
    </source>
</evidence>
<proteinExistence type="predicted"/>
<dbReference type="InterPro" id="IPR000962">
    <property type="entry name" value="Znf_DskA_TraR"/>
</dbReference>
<feature type="zinc finger region" description="dksA C4-type" evidence="4">
    <location>
        <begin position="84"/>
        <end position="108"/>
    </location>
</feature>
<dbReference type="Pfam" id="PF04972">
    <property type="entry name" value="BON"/>
    <property type="match status" value="1"/>
</dbReference>
<evidence type="ECO:0000256" key="1">
    <source>
        <dbReference type="ARBA" id="ARBA00022723"/>
    </source>
</evidence>
<dbReference type="RefSeq" id="WP_092122534.1">
    <property type="nucleotide sequence ID" value="NZ_FMXO01000015.1"/>
</dbReference>
<feature type="compositionally biased region" description="Basic and acidic residues" evidence="5">
    <location>
        <begin position="212"/>
        <end position="229"/>
    </location>
</feature>